<protein>
    <recommendedName>
        <fullName evidence="9">Bidirectional sugar transporter SWEET</fullName>
    </recommendedName>
</protein>
<name>A0ABM1LY30_PRUMU</name>
<dbReference type="PANTHER" id="PTHR10791">
    <property type="entry name" value="RAG1-ACTIVATING PROTEIN 1"/>
    <property type="match status" value="1"/>
</dbReference>
<keyword evidence="6" id="KW-0677">Repeat</keyword>
<gene>
    <name evidence="11" type="primary">LOC107881854</name>
</gene>
<reference evidence="11" key="2">
    <citation type="submission" date="2025-08" db="UniProtKB">
        <authorList>
            <consortium name="RefSeq"/>
        </authorList>
    </citation>
    <scope>IDENTIFICATION</scope>
</reference>
<reference evidence="10" key="1">
    <citation type="journal article" date="2012" name="Nat. Commun.">
        <title>The genome of Prunus mume.</title>
        <authorList>
            <person name="Zhang Q."/>
            <person name="Chen W."/>
            <person name="Sun L."/>
            <person name="Zhao F."/>
            <person name="Huang B."/>
            <person name="Yang W."/>
            <person name="Tao Y."/>
            <person name="Wang J."/>
            <person name="Yuan Z."/>
            <person name="Fan G."/>
            <person name="Xing Z."/>
            <person name="Han C."/>
            <person name="Pan H."/>
            <person name="Zhong X."/>
            <person name="Shi W."/>
            <person name="Liang X."/>
            <person name="Du D."/>
            <person name="Sun F."/>
            <person name="Xu Z."/>
            <person name="Hao R."/>
            <person name="Lv T."/>
            <person name="Lv Y."/>
            <person name="Zheng Z."/>
            <person name="Sun M."/>
            <person name="Luo L."/>
            <person name="Cai M."/>
            <person name="Gao Y."/>
            <person name="Wang J."/>
            <person name="Yin Y."/>
            <person name="Xu X."/>
            <person name="Cheng T."/>
            <person name="Wang J."/>
        </authorList>
    </citation>
    <scope>NUCLEOTIDE SEQUENCE [LARGE SCALE GENOMIC DNA]</scope>
</reference>
<accession>A0ABM1LY30</accession>
<evidence type="ECO:0000256" key="3">
    <source>
        <dbReference type="ARBA" id="ARBA00022448"/>
    </source>
</evidence>
<comment type="caution">
    <text evidence="9">Lacks conserved residue(s) required for the propagation of feature annotation.</text>
</comment>
<keyword evidence="7 9" id="KW-1133">Transmembrane helix</keyword>
<keyword evidence="5 9" id="KW-0812">Transmembrane</keyword>
<comment type="similarity">
    <text evidence="2 9">Belongs to the SWEET sugar transporter family.</text>
</comment>
<dbReference type="InterPro" id="IPR047664">
    <property type="entry name" value="SWEET"/>
</dbReference>
<dbReference type="PANTHER" id="PTHR10791:SF44">
    <property type="entry name" value="BIDIRECTIONAL SUGAR TRANSPORTER SWEET1"/>
    <property type="match status" value="1"/>
</dbReference>
<dbReference type="RefSeq" id="XP_016652307.1">
    <property type="nucleotide sequence ID" value="XM_016796821.1"/>
</dbReference>
<keyword evidence="10" id="KW-1185">Reference proteome</keyword>
<dbReference type="Pfam" id="PF03083">
    <property type="entry name" value="MtN3_slv"/>
    <property type="match status" value="1"/>
</dbReference>
<evidence type="ECO:0000256" key="5">
    <source>
        <dbReference type="ARBA" id="ARBA00022692"/>
    </source>
</evidence>
<feature type="transmembrane region" description="Helical" evidence="9">
    <location>
        <begin position="74"/>
        <end position="95"/>
    </location>
</feature>
<dbReference type="Proteomes" id="UP000694861">
    <property type="component" value="Unplaced"/>
</dbReference>
<evidence type="ECO:0000256" key="6">
    <source>
        <dbReference type="ARBA" id="ARBA00022737"/>
    </source>
</evidence>
<keyword evidence="4 9" id="KW-0762">Sugar transport</keyword>
<dbReference type="GeneID" id="107881854"/>
<proteinExistence type="inferred from homology"/>
<feature type="transmembrane region" description="Helical" evidence="9">
    <location>
        <begin position="107"/>
        <end position="127"/>
    </location>
</feature>
<feature type="transmembrane region" description="Helical" evidence="9">
    <location>
        <begin position="43"/>
        <end position="62"/>
    </location>
</feature>
<evidence type="ECO:0000256" key="9">
    <source>
        <dbReference type="RuleBase" id="RU910715"/>
    </source>
</evidence>
<evidence type="ECO:0000256" key="7">
    <source>
        <dbReference type="ARBA" id="ARBA00022989"/>
    </source>
</evidence>
<keyword evidence="3 9" id="KW-0813">Transport</keyword>
<evidence type="ECO:0000313" key="10">
    <source>
        <dbReference type="Proteomes" id="UP000694861"/>
    </source>
</evidence>
<evidence type="ECO:0000256" key="2">
    <source>
        <dbReference type="ARBA" id="ARBA00007809"/>
    </source>
</evidence>
<feature type="transmembrane region" description="Helical" evidence="9">
    <location>
        <begin position="139"/>
        <end position="159"/>
    </location>
</feature>
<dbReference type="Gene3D" id="1.20.1280.290">
    <property type="match status" value="1"/>
</dbReference>
<evidence type="ECO:0000256" key="8">
    <source>
        <dbReference type="ARBA" id="ARBA00023136"/>
    </source>
</evidence>
<comment type="function">
    <text evidence="9">Mediates both low-affinity uptake and efflux of sugar across the membrane.</text>
</comment>
<evidence type="ECO:0000256" key="1">
    <source>
        <dbReference type="ARBA" id="ARBA00004127"/>
    </source>
</evidence>
<comment type="subcellular location">
    <subcellularLocation>
        <location evidence="1">Endomembrane system</location>
        <topology evidence="1">Multi-pass membrane protein</topology>
    </subcellularLocation>
</comment>
<sequence length="256" mass="28208">MADALLVPLSKPHLPFSEETTCSSFDNLLSLFFFSPVFGSPSAFPHLAGFLFFSFFPFKIWCERDRKTMHILKVFFGVVGNATALFLFLAPIITFKRIIQKRSTEQFSGIPYVMTLLNCLLSAWYGLPFVSPNNILVSTINGTGAAIEAIYVLIFIIFAPKREKFKILCLFTFVLAIFSTVALEKLVPSTGNSFECLALILAHVVNGRVGNVEAQEVVHEPLVGYQLQVELLGVLDGLDQRVRLGCTGPSDSGSGI</sequence>
<dbReference type="InterPro" id="IPR004316">
    <property type="entry name" value="SWEET_rpt"/>
</dbReference>
<evidence type="ECO:0000313" key="11">
    <source>
        <dbReference type="RefSeq" id="XP_016652307.1"/>
    </source>
</evidence>
<evidence type="ECO:0000256" key="4">
    <source>
        <dbReference type="ARBA" id="ARBA00022597"/>
    </source>
</evidence>
<organism evidence="10 11">
    <name type="scientific">Prunus mume</name>
    <name type="common">Japanese apricot</name>
    <name type="synonym">Armeniaca mume</name>
    <dbReference type="NCBI Taxonomy" id="102107"/>
    <lineage>
        <taxon>Eukaryota</taxon>
        <taxon>Viridiplantae</taxon>
        <taxon>Streptophyta</taxon>
        <taxon>Embryophyta</taxon>
        <taxon>Tracheophyta</taxon>
        <taxon>Spermatophyta</taxon>
        <taxon>Magnoliopsida</taxon>
        <taxon>eudicotyledons</taxon>
        <taxon>Gunneridae</taxon>
        <taxon>Pentapetalae</taxon>
        <taxon>rosids</taxon>
        <taxon>fabids</taxon>
        <taxon>Rosales</taxon>
        <taxon>Rosaceae</taxon>
        <taxon>Amygdaloideae</taxon>
        <taxon>Amygdaleae</taxon>
        <taxon>Prunus</taxon>
    </lineage>
</organism>
<keyword evidence="8 9" id="KW-0472">Membrane</keyword>